<dbReference type="Proteomes" id="UP000007033">
    <property type="component" value="Chromosome"/>
</dbReference>
<reference evidence="1 2" key="1">
    <citation type="journal article" date="2011" name="J. Bacteriol.">
        <title>Genome sequence of Lactobacillus amylovorus GRL1112.</title>
        <authorList>
            <person name="Kant R."/>
            <person name="Paulin L."/>
            <person name="Alatalo E."/>
            <person name="de Vos W.M."/>
            <person name="Palva A."/>
        </authorList>
    </citation>
    <scope>NUCLEOTIDE SEQUENCE [LARGE SCALE GENOMIC DNA]</scope>
    <source>
        <strain evidence="1 2">GRL 1112</strain>
    </source>
</reference>
<dbReference type="PATRIC" id="fig|695560.3.peg.1505"/>
<dbReference type="AlphaFoldDB" id="E4SKP8"/>
<dbReference type="HOGENOM" id="CLU_108800_0_0_9"/>
<dbReference type="RefSeq" id="WP_013438228.1">
    <property type="nucleotide sequence ID" value="NC_014724.1"/>
</dbReference>
<sequence>MLSLTHSSPDEFIYKDKSYKVDLAFDTVLLYLQLQQDEKLSPFEKWLQSCKLFFGSQKLPSDPKFYESAFRQIQAIITDNPYGTEEIEKDGGVEATKQFDYVRDAGAIYASFFEQYHIDLNKERGKMHWDTFKALFDGLGPKTYFQRILQIRREDPTKIDDPKARQELYDSQNYYAVDGAKTGQERTAQALNNSALGSAFKSLFEDAEKGGN</sequence>
<dbReference type="EMBL" id="CP002338">
    <property type="protein sequence ID" value="ADQ59445.1"/>
    <property type="molecule type" value="Genomic_DNA"/>
</dbReference>
<name>E4SKP8_LACAR</name>
<dbReference type="Pfam" id="PF06854">
    <property type="entry name" value="Phage_Gp15"/>
    <property type="match status" value="1"/>
</dbReference>
<dbReference type="InterPro" id="IPR009660">
    <property type="entry name" value="Phage_A500_Gp15"/>
</dbReference>
<gene>
    <name evidence="1" type="ordered locus">LA2_07630</name>
</gene>
<protein>
    <submittedName>
        <fullName evidence="1">Protein gp15</fullName>
    </submittedName>
</protein>
<accession>E4SKP8</accession>
<organism evidence="1 2">
    <name type="scientific">Lactobacillus amylovorus (strain GRL 1112)</name>
    <dbReference type="NCBI Taxonomy" id="695560"/>
    <lineage>
        <taxon>Bacteria</taxon>
        <taxon>Bacillati</taxon>
        <taxon>Bacillota</taxon>
        <taxon>Bacilli</taxon>
        <taxon>Lactobacillales</taxon>
        <taxon>Lactobacillaceae</taxon>
        <taxon>Lactobacillus</taxon>
    </lineage>
</organism>
<evidence type="ECO:0000313" key="2">
    <source>
        <dbReference type="Proteomes" id="UP000007033"/>
    </source>
</evidence>
<proteinExistence type="predicted"/>
<dbReference type="KEGG" id="lam:LA2_07630"/>
<evidence type="ECO:0000313" key="1">
    <source>
        <dbReference type="EMBL" id="ADQ59445.1"/>
    </source>
</evidence>